<dbReference type="Gene3D" id="2.60.40.10">
    <property type="entry name" value="Immunoglobulins"/>
    <property type="match status" value="1"/>
</dbReference>
<dbReference type="GO" id="GO:0016020">
    <property type="term" value="C:membrane"/>
    <property type="evidence" value="ECO:0007669"/>
    <property type="project" value="InterPro"/>
</dbReference>
<gene>
    <name evidence="1" type="ORF">S03H2_41213</name>
</gene>
<dbReference type="InterPro" id="IPR013783">
    <property type="entry name" value="Ig-like_fold"/>
</dbReference>
<dbReference type="GO" id="GO:0005509">
    <property type="term" value="F:calcium ion binding"/>
    <property type="evidence" value="ECO:0007669"/>
    <property type="project" value="InterPro"/>
</dbReference>
<dbReference type="SUPFAM" id="SSF49313">
    <property type="entry name" value="Cadherin-like"/>
    <property type="match status" value="1"/>
</dbReference>
<dbReference type="AlphaFoldDB" id="X1JEN5"/>
<proteinExistence type="predicted"/>
<comment type="caution">
    <text evidence="1">The sequence shown here is derived from an EMBL/GenBank/DDBJ whole genome shotgun (WGS) entry which is preliminary data.</text>
</comment>
<dbReference type="Pfam" id="PF05345">
    <property type="entry name" value="He_PIG"/>
    <property type="match status" value="1"/>
</dbReference>
<feature type="non-terminal residue" evidence="1">
    <location>
        <position position="1"/>
    </location>
</feature>
<reference evidence="1" key="1">
    <citation type="journal article" date="2014" name="Front. Microbiol.">
        <title>High frequency of phylogenetically diverse reductive dehalogenase-homologous genes in deep subseafloor sedimentary metagenomes.</title>
        <authorList>
            <person name="Kawai M."/>
            <person name="Futagami T."/>
            <person name="Toyoda A."/>
            <person name="Takaki Y."/>
            <person name="Nishi S."/>
            <person name="Hori S."/>
            <person name="Arai W."/>
            <person name="Tsubouchi T."/>
            <person name="Morono Y."/>
            <person name="Uchiyama I."/>
            <person name="Ito T."/>
            <person name="Fujiyama A."/>
            <person name="Inagaki F."/>
            <person name="Takami H."/>
        </authorList>
    </citation>
    <scope>NUCLEOTIDE SEQUENCE</scope>
    <source>
        <strain evidence="1">Expedition CK06-06</strain>
    </source>
</reference>
<dbReference type="EMBL" id="BARU01025589">
    <property type="protein sequence ID" value="GAH68233.1"/>
    <property type="molecule type" value="Genomic_DNA"/>
</dbReference>
<accession>X1JEN5</accession>
<sequence length="132" mass="14273">ALLTVDGLDSNIAAVTITINPVDDPPILNTIGDKTIKEGELLTFTNYATDPDSDKLTYSASNLPNGASFNPTTRQFSWKPTYNQAGIYNNIRFEVSDGNNNAFQTITINVINVTTQGGGGTSIPEEEELEQM</sequence>
<evidence type="ECO:0000313" key="1">
    <source>
        <dbReference type="EMBL" id="GAH68233.1"/>
    </source>
</evidence>
<evidence type="ECO:0008006" key="2">
    <source>
        <dbReference type="Google" id="ProtNLM"/>
    </source>
</evidence>
<dbReference type="InterPro" id="IPR015919">
    <property type="entry name" value="Cadherin-like_sf"/>
</dbReference>
<protein>
    <recommendedName>
        <fullName evidence="2">Cadherin domain-containing protein</fullName>
    </recommendedName>
</protein>
<organism evidence="1">
    <name type="scientific">marine sediment metagenome</name>
    <dbReference type="NCBI Taxonomy" id="412755"/>
    <lineage>
        <taxon>unclassified sequences</taxon>
        <taxon>metagenomes</taxon>
        <taxon>ecological metagenomes</taxon>
    </lineage>
</organism>
<name>X1JEN5_9ZZZZ</name>